<keyword evidence="4" id="KW-1185">Reference proteome</keyword>
<sequence length="235" mass="24771">MTSLQLADAREAADLAAFLARLLHYDKAAAARLQALGSTLAVFVHPPFDVLAVRSAQLADEVLLDTTVSAGQFLEGLDERTGIAPVPPAVTGPPWAGVMPPRGGWQRTAELPLATVQQAVARGISEFRARSEQLGPDRRTRVELDRIAADIWSRPLDTAGAADLPLRAVHAAHALGFLTPIRTPGLPGQRPDDDTAGEGDVAVFASGGWLRVRTPHGSIALRRSTGPGLPVTPVS</sequence>
<feature type="domain" description="DUF8010" evidence="1">
    <location>
        <begin position="2"/>
        <end position="97"/>
    </location>
</feature>
<reference evidence="3" key="2">
    <citation type="submission" date="2020-09" db="EMBL/GenBank/DDBJ databases">
        <authorList>
            <person name="Sun Q."/>
            <person name="Zhou Y."/>
        </authorList>
    </citation>
    <scope>NUCLEOTIDE SEQUENCE</scope>
    <source>
        <strain evidence="3">CGMCC 4.7201</strain>
    </source>
</reference>
<dbReference type="Pfam" id="PF26035">
    <property type="entry name" value="DUF8010"/>
    <property type="match status" value="1"/>
</dbReference>
<dbReference type="InterPro" id="IPR058323">
    <property type="entry name" value="DUF8010"/>
</dbReference>
<name>A0A917ZDY6_9ACTN</name>
<dbReference type="InterPro" id="IPR058498">
    <property type="entry name" value="DUF8185"/>
</dbReference>
<proteinExistence type="predicted"/>
<comment type="caution">
    <text evidence="3">The sequence shown here is derived from an EMBL/GenBank/DDBJ whole genome shotgun (WGS) entry which is preliminary data.</text>
</comment>
<dbReference type="Proteomes" id="UP000641932">
    <property type="component" value="Unassembled WGS sequence"/>
</dbReference>
<dbReference type="AlphaFoldDB" id="A0A917ZDY6"/>
<organism evidence="3 4">
    <name type="scientific">Wenjunlia tyrosinilytica</name>
    <dbReference type="NCBI Taxonomy" id="1544741"/>
    <lineage>
        <taxon>Bacteria</taxon>
        <taxon>Bacillati</taxon>
        <taxon>Actinomycetota</taxon>
        <taxon>Actinomycetes</taxon>
        <taxon>Kitasatosporales</taxon>
        <taxon>Streptomycetaceae</taxon>
        <taxon>Wenjunlia</taxon>
    </lineage>
</organism>
<gene>
    <name evidence="3" type="ORF">GCM10012280_04390</name>
</gene>
<protein>
    <submittedName>
        <fullName evidence="3">Uncharacterized protein</fullName>
    </submittedName>
</protein>
<feature type="domain" description="DUF8185" evidence="2">
    <location>
        <begin position="100"/>
        <end position="225"/>
    </location>
</feature>
<dbReference type="Pfam" id="PF26572">
    <property type="entry name" value="DUF8185"/>
    <property type="match status" value="1"/>
</dbReference>
<accession>A0A917ZDY6</accession>
<dbReference type="EMBL" id="BMMS01000001">
    <property type="protein sequence ID" value="GGO81046.1"/>
    <property type="molecule type" value="Genomic_DNA"/>
</dbReference>
<evidence type="ECO:0000313" key="4">
    <source>
        <dbReference type="Proteomes" id="UP000641932"/>
    </source>
</evidence>
<evidence type="ECO:0000313" key="3">
    <source>
        <dbReference type="EMBL" id="GGO81046.1"/>
    </source>
</evidence>
<evidence type="ECO:0000259" key="2">
    <source>
        <dbReference type="Pfam" id="PF26572"/>
    </source>
</evidence>
<evidence type="ECO:0000259" key="1">
    <source>
        <dbReference type="Pfam" id="PF26035"/>
    </source>
</evidence>
<reference evidence="3" key="1">
    <citation type="journal article" date="2014" name="Int. J. Syst. Evol. Microbiol.">
        <title>Complete genome sequence of Corynebacterium casei LMG S-19264T (=DSM 44701T), isolated from a smear-ripened cheese.</title>
        <authorList>
            <consortium name="US DOE Joint Genome Institute (JGI-PGF)"/>
            <person name="Walter F."/>
            <person name="Albersmeier A."/>
            <person name="Kalinowski J."/>
            <person name="Ruckert C."/>
        </authorList>
    </citation>
    <scope>NUCLEOTIDE SEQUENCE</scope>
    <source>
        <strain evidence="3">CGMCC 4.7201</strain>
    </source>
</reference>
<dbReference type="RefSeq" id="WP_189129695.1">
    <property type="nucleotide sequence ID" value="NZ_BMMS01000001.1"/>
</dbReference>